<dbReference type="EMBL" id="JAIWYP010000009">
    <property type="protein sequence ID" value="KAH3774436.1"/>
    <property type="molecule type" value="Genomic_DNA"/>
</dbReference>
<reference evidence="2" key="2">
    <citation type="submission" date="2020-11" db="EMBL/GenBank/DDBJ databases">
        <authorList>
            <person name="McCartney M.A."/>
            <person name="Auch B."/>
            <person name="Kono T."/>
            <person name="Mallez S."/>
            <person name="Becker A."/>
            <person name="Gohl D.M."/>
            <person name="Silverstein K.A.T."/>
            <person name="Koren S."/>
            <person name="Bechman K.B."/>
            <person name="Herman A."/>
            <person name="Abrahante J.E."/>
            <person name="Garbe J."/>
        </authorList>
    </citation>
    <scope>NUCLEOTIDE SEQUENCE</scope>
    <source>
        <strain evidence="2">Duluth1</strain>
        <tissue evidence="2">Whole animal</tissue>
    </source>
</reference>
<comment type="caution">
    <text evidence="2">The sequence shown here is derived from an EMBL/GenBank/DDBJ whole genome shotgun (WGS) entry which is preliminary data.</text>
</comment>
<accession>A0A9D4E777</accession>
<dbReference type="Proteomes" id="UP000828390">
    <property type="component" value="Unassembled WGS sequence"/>
</dbReference>
<dbReference type="OrthoDB" id="6219776at2759"/>
<protein>
    <submittedName>
        <fullName evidence="2">Uncharacterized protein</fullName>
    </submittedName>
</protein>
<reference evidence="2" key="1">
    <citation type="journal article" date="2019" name="bioRxiv">
        <title>The Genome of the Zebra Mussel, Dreissena polymorpha: A Resource for Invasive Species Research.</title>
        <authorList>
            <person name="McCartney M.A."/>
            <person name="Auch B."/>
            <person name="Kono T."/>
            <person name="Mallez S."/>
            <person name="Zhang Y."/>
            <person name="Obille A."/>
            <person name="Becker A."/>
            <person name="Abrahante J.E."/>
            <person name="Garbe J."/>
            <person name="Badalamenti J.P."/>
            <person name="Herman A."/>
            <person name="Mangelson H."/>
            <person name="Liachko I."/>
            <person name="Sullivan S."/>
            <person name="Sone E.D."/>
            <person name="Koren S."/>
            <person name="Silverstein K.A.T."/>
            <person name="Beckman K.B."/>
            <person name="Gohl D.M."/>
        </authorList>
    </citation>
    <scope>NUCLEOTIDE SEQUENCE</scope>
    <source>
        <strain evidence="2">Duluth1</strain>
        <tissue evidence="2">Whole animal</tissue>
    </source>
</reference>
<feature type="region of interest" description="Disordered" evidence="1">
    <location>
        <begin position="1"/>
        <end position="29"/>
    </location>
</feature>
<evidence type="ECO:0000256" key="1">
    <source>
        <dbReference type="SAM" id="MobiDB-lite"/>
    </source>
</evidence>
<sequence>MPGTSSGRKSKTIGIQTSDRRPPSAREKGVQVDTYPVYPDTTQKASITIARQKRSMFPKISSATKEVYLFVRAKKEWVRRLINAFVRDKKVRENFHGTLLGLAEQISRCEGDLYRGLPEQCFVVMMFRDQDCADRWCRSTSVFKQKDLDDSEIFTVPLKYIPEDDLRAFQLTEMYGLLTDPGLFQKEYVEPTAKIMNSKHIYHGIVASQKVNRIRNCMIRPETYILVNCAESESKLISDFYESDEYQQYKNKRQRLVAETDTCFFTLLPLNEAGKTLQNDPSQLGYLS</sequence>
<gene>
    <name evidence="2" type="ORF">DPMN_175818</name>
</gene>
<dbReference type="AlphaFoldDB" id="A0A9D4E777"/>
<keyword evidence="3" id="KW-1185">Reference proteome</keyword>
<organism evidence="2 3">
    <name type="scientific">Dreissena polymorpha</name>
    <name type="common">Zebra mussel</name>
    <name type="synonym">Mytilus polymorpha</name>
    <dbReference type="NCBI Taxonomy" id="45954"/>
    <lineage>
        <taxon>Eukaryota</taxon>
        <taxon>Metazoa</taxon>
        <taxon>Spiralia</taxon>
        <taxon>Lophotrochozoa</taxon>
        <taxon>Mollusca</taxon>
        <taxon>Bivalvia</taxon>
        <taxon>Autobranchia</taxon>
        <taxon>Heteroconchia</taxon>
        <taxon>Euheterodonta</taxon>
        <taxon>Imparidentia</taxon>
        <taxon>Neoheterodontei</taxon>
        <taxon>Myida</taxon>
        <taxon>Dreissenoidea</taxon>
        <taxon>Dreissenidae</taxon>
        <taxon>Dreissena</taxon>
    </lineage>
</organism>
<proteinExistence type="predicted"/>
<evidence type="ECO:0000313" key="3">
    <source>
        <dbReference type="Proteomes" id="UP000828390"/>
    </source>
</evidence>
<name>A0A9D4E777_DREPO</name>
<feature type="compositionally biased region" description="Polar residues" evidence="1">
    <location>
        <begin position="1"/>
        <end position="17"/>
    </location>
</feature>
<evidence type="ECO:0000313" key="2">
    <source>
        <dbReference type="EMBL" id="KAH3774436.1"/>
    </source>
</evidence>
<feature type="compositionally biased region" description="Basic and acidic residues" evidence="1">
    <location>
        <begin position="18"/>
        <end position="29"/>
    </location>
</feature>